<dbReference type="GO" id="GO:0005813">
    <property type="term" value="C:centrosome"/>
    <property type="evidence" value="ECO:0007669"/>
    <property type="project" value="TreeGrafter"/>
</dbReference>
<dbReference type="InterPro" id="IPR037696">
    <property type="entry name" value="CCDC77"/>
</dbReference>
<dbReference type="PANTHER" id="PTHR22091:SF1">
    <property type="entry name" value="COILED-COIL DOMAIN-CONTAINING PROTEIN 77"/>
    <property type="match status" value="1"/>
</dbReference>
<reference evidence="2" key="1">
    <citation type="submission" date="2025-08" db="UniProtKB">
        <authorList>
            <consortium name="Ensembl"/>
        </authorList>
    </citation>
    <scope>IDENTIFICATION</scope>
</reference>
<organism evidence="2 3">
    <name type="scientific">Cyprinus carpio</name>
    <name type="common">Common carp</name>
    <dbReference type="NCBI Taxonomy" id="7962"/>
    <lineage>
        <taxon>Eukaryota</taxon>
        <taxon>Metazoa</taxon>
        <taxon>Chordata</taxon>
        <taxon>Craniata</taxon>
        <taxon>Vertebrata</taxon>
        <taxon>Euteleostomi</taxon>
        <taxon>Actinopterygii</taxon>
        <taxon>Neopterygii</taxon>
        <taxon>Teleostei</taxon>
        <taxon>Ostariophysi</taxon>
        <taxon>Cypriniformes</taxon>
        <taxon>Cyprinidae</taxon>
        <taxon>Cyprininae</taxon>
        <taxon>Cyprinus</taxon>
    </lineage>
</organism>
<evidence type="ECO:0000313" key="2">
    <source>
        <dbReference type="Ensembl" id="ENSCCRP00015103642.1"/>
    </source>
</evidence>
<sequence length="149" mass="17847">MAQFDGEHDDLLQMLEKYRSTAEEQHKLQWEVRQREEEIAELQNALSDMQVYLFQEREQALRLYAENDRLKIRELEDRKKIQHLLALVGPDPGEITYFHREPPHKVQNNLRQPHYSHFKKSSREGEDATISEQYKRDNQTLLLQVCVCV</sequence>
<dbReference type="PANTHER" id="PTHR22091">
    <property type="entry name" value="COILED-COIL DOMAIN-CONTAINING PROTEIN 77"/>
    <property type="match status" value="1"/>
</dbReference>
<dbReference type="Proteomes" id="UP000694700">
    <property type="component" value="Unplaced"/>
</dbReference>
<evidence type="ECO:0000256" key="1">
    <source>
        <dbReference type="SAM" id="Coils"/>
    </source>
</evidence>
<protein>
    <submittedName>
        <fullName evidence="2">Coiled-coil domain containing 77</fullName>
    </submittedName>
</protein>
<keyword evidence="1" id="KW-0175">Coiled coil</keyword>
<dbReference type="AlphaFoldDB" id="A0A8C2ACU1"/>
<dbReference type="Ensembl" id="ENSCCRT00015106982.1">
    <property type="protein sequence ID" value="ENSCCRP00015103642.1"/>
    <property type="gene ID" value="ENSCCRG00015041402.1"/>
</dbReference>
<proteinExistence type="predicted"/>
<name>A0A8C2ACU1_CYPCA</name>
<accession>A0A8C2ACU1</accession>
<evidence type="ECO:0000313" key="3">
    <source>
        <dbReference type="Proteomes" id="UP000694700"/>
    </source>
</evidence>
<feature type="coiled-coil region" evidence="1">
    <location>
        <begin position="25"/>
        <end position="52"/>
    </location>
</feature>